<evidence type="ECO:0000313" key="8">
    <source>
        <dbReference type="Proteomes" id="UP000229227"/>
    </source>
</evidence>
<gene>
    <name evidence="7" type="ORF">COS91_04845</name>
</gene>
<dbReference type="Pfam" id="PF02237">
    <property type="entry name" value="BPL_C"/>
    <property type="match status" value="1"/>
</dbReference>
<dbReference type="NCBIfam" id="TIGR00121">
    <property type="entry name" value="birA_ligase"/>
    <property type="match status" value="1"/>
</dbReference>
<sequence length="255" mass="28480">MEIEWIKDVQYFEELPSTQDCALNLARNGAQEGTLVIAKKQIQGRGRKTNLWFSPPGGLWFSLILKPGMVPFYIPTLNLGTSLAVIKGIRKITGMDVSIRWPNDIYCRVGLNDNEKKLGGIIVEMEAKGDFLEFVVAGVGLNTNVNMDDFPYEIRERAISVLSETGREIDNFALLEEILREFGNVYAAFKRDGFKPILKEIKENCSLLGKRVWINEDSSLPVEGQALDIDESGALLVRLDCGAVTRILSGRVKVL</sequence>
<dbReference type="Pfam" id="PF03099">
    <property type="entry name" value="BPL_LplA_LipB"/>
    <property type="match status" value="1"/>
</dbReference>
<feature type="domain" description="BPL/LPL catalytic" evidence="6">
    <location>
        <begin position="4"/>
        <end position="190"/>
    </location>
</feature>
<keyword evidence="1 7" id="KW-0436">Ligase</keyword>
<dbReference type="GO" id="GO:0005524">
    <property type="term" value="F:ATP binding"/>
    <property type="evidence" value="ECO:0007669"/>
    <property type="project" value="UniProtKB-KW"/>
</dbReference>
<evidence type="ECO:0000256" key="3">
    <source>
        <dbReference type="ARBA" id="ARBA00022840"/>
    </source>
</evidence>
<accession>A0A2M6ZG55</accession>
<dbReference type="SUPFAM" id="SSF55681">
    <property type="entry name" value="Class II aaRS and biotin synthetases"/>
    <property type="match status" value="1"/>
</dbReference>
<dbReference type="EMBL" id="PEWN01000077">
    <property type="protein sequence ID" value="PIU51357.1"/>
    <property type="molecule type" value="Genomic_DNA"/>
</dbReference>
<dbReference type="EC" id="6.3.4.15" evidence="5"/>
<dbReference type="InterPro" id="IPR004408">
    <property type="entry name" value="Biotin_CoA_COase_ligase"/>
</dbReference>
<protein>
    <recommendedName>
        <fullName evidence="5">biotin--[biotin carboxyl-carrier protein] ligase</fullName>
        <ecNumber evidence="5">6.3.4.15</ecNumber>
    </recommendedName>
</protein>
<dbReference type="Gene3D" id="2.30.30.100">
    <property type="match status" value="1"/>
</dbReference>
<dbReference type="PANTHER" id="PTHR12835">
    <property type="entry name" value="BIOTIN PROTEIN LIGASE"/>
    <property type="match status" value="1"/>
</dbReference>
<dbReference type="PANTHER" id="PTHR12835:SF5">
    <property type="entry name" value="BIOTIN--PROTEIN LIGASE"/>
    <property type="match status" value="1"/>
</dbReference>
<dbReference type="GO" id="GO:0005737">
    <property type="term" value="C:cytoplasm"/>
    <property type="evidence" value="ECO:0007669"/>
    <property type="project" value="TreeGrafter"/>
</dbReference>
<keyword evidence="3" id="KW-0067">ATP-binding</keyword>
<evidence type="ECO:0000313" key="7">
    <source>
        <dbReference type="EMBL" id="PIU51357.1"/>
    </source>
</evidence>
<evidence type="ECO:0000256" key="4">
    <source>
        <dbReference type="ARBA" id="ARBA00023267"/>
    </source>
</evidence>
<dbReference type="SUPFAM" id="SSF50037">
    <property type="entry name" value="C-terminal domain of transcriptional repressors"/>
    <property type="match status" value="1"/>
</dbReference>
<comment type="caution">
    <text evidence="7">The sequence shown here is derived from an EMBL/GenBank/DDBJ whole genome shotgun (WGS) entry which is preliminary data.</text>
</comment>
<dbReference type="InterPro" id="IPR045864">
    <property type="entry name" value="aa-tRNA-synth_II/BPL/LPL"/>
</dbReference>
<proteinExistence type="predicted"/>
<dbReference type="Gene3D" id="3.30.930.10">
    <property type="entry name" value="Bira Bifunctional Protein, Domain 2"/>
    <property type="match status" value="1"/>
</dbReference>
<evidence type="ECO:0000259" key="6">
    <source>
        <dbReference type="PROSITE" id="PS51733"/>
    </source>
</evidence>
<name>A0A2M6ZG55_9BACT</name>
<dbReference type="AlphaFoldDB" id="A0A2M6ZG55"/>
<evidence type="ECO:0000256" key="5">
    <source>
        <dbReference type="ARBA" id="ARBA00024227"/>
    </source>
</evidence>
<evidence type="ECO:0000256" key="2">
    <source>
        <dbReference type="ARBA" id="ARBA00022741"/>
    </source>
</evidence>
<dbReference type="PROSITE" id="PS51733">
    <property type="entry name" value="BPL_LPL_CATALYTIC"/>
    <property type="match status" value="1"/>
</dbReference>
<dbReference type="GO" id="GO:0004077">
    <property type="term" value="F:biotin--[biotin carboxyl-carrier protein] ligase activity"/>
    <property type="evidence" value="ECO:0007669"/>
    <property type="project" value="UniProtKB-EC"/>
</dbReference>
<dbReference type="InterPro" id="IPR003142">
    <property type="entry name" value="BPL_C"/>
</dbReference>
<keyword evidence="2" id="KW-0547">Nucleotide-binding</keyword>
<evidence type="ECO:0000256" key="1">
    <source>
        <dbReference type="ARBA" id="ARBA00022598"/>
    </source>
</evidence>
<reference evidence="8" key="1">
    <citation type="submission" date="2017-09" db="EMBL/GenBank/DDBJ databases">
        <title>Depth-based differentiation of microbial function through sediment-hosted aquifers and enrichment of novel symbionts in the deep terrestrial subsurface.</title>
        <authorList>
            <person name="Probst A.J."/>
            <person name="Ladd B."/>
            <person name="Jarett J.K."/>
            <person name="Geller-Mcgrath D.E."/>
            <person name="Sieber C.M.K."/>
            <person name="Emerson J.B."/>
            <person name="Anantharaman K."/>
            <person name="Thomas B.C."/>
            <person name="Malmstrom R."/>
            <person name="Stieglmeier M."/>
            <person name="Klingl A."/>
            <person name="Woyke T."/>
            <person name="Ryan C.M."/>
            <person name="Banfield J.F."/>
        </authorList>
    </citation>
    <scope>NUCLEOTIDE SEQUENCE [LARGE SCALE GENOMIC DNA]</scope>
</reference>
<dbReference type="InterPro" id="IPR008988">
    <property type="entry name" value="Transcriptional_repressor_C"/>
</dbReference>
<dbReference type="InterPro" id="IPR004143">
    <property type="entry name" value="BPL_LPL_catalytic"/>
</dbReference>
<organism evidence="7 8">
    <name type="scientific">Candidatus Desantisbacteria bacterium CG07_land_8_20_14_0_80_39_15</name>
    <dbReference type="NCBI Taxonomy" id="1974549"/>
    <lineage>
        <taxon>Bacteria</taxon>
        <taxon>Candidatus Desantisiibacteriota</taxon>
    </lineage>
</organism>
<keyword evidence="4" id="KW-0092">Biotin</keyword>
<dbReference type="CDD" id="cd16442">
    <property type="entry name" value="BPL"/>
    <property type="match status" value="1"/>
</dbReference>
<dbReference type="Proteomes" id="UP000229227">
    <property type="component" value="Unassembled WGS sequence"/>
</dbReference>